<reference evidence="3 4" key="1">
    <citation type="submission" date="2019-11" db="EMBL/GenBank/DDBJ databases">
        <title>Draft Genome Sequence of Plant Growth-Promoting Rhizosphere-Associated Bacteria.</title>
        <authorList>
            <person name="Vasilyev I.Y."/>
            <person name="Radchenko V."/>
            <person name="Ilnitskaya E.V."/>
        </authorList>
    </citation>
    <scope>NUCLEOTIDE SEQUENCE [LARGE SCALE GENOMIC DNA]</scope>
    <source>
        <strain evidence="3 4">VRA_01-1sq_f</strain>
    </source>
</reference>
<sequence length="133" mass="14428">PSKQEGNAYLEDTQSSTGKFFTQSKNMIFGTLAAIALLFGAVYAASNYSNDGSKGSNYSSTTSTGDDDLNDTSSDEDDDDDYDDDDDESSSSSEIEESYDPNITWDELARNPKNHEGDNIQISGSVMQVDEDS</sequence>
<evidence type="ECO:0000313" key="4">
    <source>
        <dbReference type="Proteomes" id="UP000467635"/>
    </source>
</evidence>
<accession>A0A7X2MHR4</accession>
<feature type="non-terminal residue" evidence="3">
    <location>
        <position position="1"/>
    </location>
</feature>
<comment type="caution">
    <text evidence="3">The sequence shown here is derived from an EMBL/GenBank/DDBJ whole genome shotgun (WGS) entry which is preliminary data.</text>
</comment>
<keyword evidence="2" id="KW-1133">Transmembrane helix</keyword>
<evidence type="ECO:0000256" key="1">
    <source>
        <dbReference type="SAM" id="MobiDB-lite"/>
    </source>
</evidence>
<gene>
    <name evidence="3" type="ORF">GKC33_13380</name>
</gene>
<name>A0A7X2MHR4_9LACO</name>
<feature type="region of interest" description="Disordered" evidence="1">
    <location>
        <begin position="48"/>
        <end position="133"/>
    </location>
</feature>
<dbReference type="Proteomes" id="UP000467635">
    <property type="component" value="Unassembled WGS sequence"/>
</dbReference>
<dbReference type="AlphaFoldDB" id="A0A7X2MHR4"/>
<feature type="transmembrane region" description="Helical" evidence="2">
    <location>
        <begin position="27"/>
        <end position="45"/>
    </location>
</feature>
<feature type="non-terminal residue" evidence="3">
    <location>
        <position position="133"/>
    </location>
</feature>
<evidence type="ECO:0000313" key="3">
    <source>
        <dbReference type="EMBL" id="MSE09619.1"/>
    </source>
</evidence>
<protein>
    <submittedName>
        <fullName evidence="3">DUF805 domain-containing protein</fullName>
    </submittedName>
</protein>
<feature type="compositionally biased region" description="Basic and acidic residues" evidence="1">
    <location>
        <begin position="107"/>
        <end position="118"/>
    </location>
</feature>
<evidence type="ECO:0000256" key="2">
    <source>
        <dbReference type="SAM" id="Phobius"/>
    </source>
</evidence>
<proteinExistence type="predicted"/>
<keyword evidence="2" id="KW-0472">Membrane</keyword>
<dbReference type="EMBL" id="WKKX01001040">
    <property type="protein sequence ID" value="MSE09619.1"/>
    <property type="molecule type" value="Genomic_DNA"/>
</dbReference>
<feature type="compositionally biased region" description="Acidic residues" evidence="1">
    <location>
        <begin position="65"/>
        <end position="99"/>
    </location>
</feature>
<keyword evidence="2" id="KW-0812">Transmembrane</keyword>
<organism evidence="3 4">
    <name type="scientific">Ligilactobacillus salivarius</name>
    <dbReference type="NCBI Taxonomy" id="1624"/>
    <lineage>
        <taxon>Bacteria</taxon>
        <taxon>Bacillati</taxon>
        <taxon>Bacillota</taxon>
        <taxon>Bacilli</taxon>
        <taxon>Lactobacillales</taxon>
        <taxon>Lactobacillaceae</taxon>
        <taxon>Ligilactobacillus</taxon>
    </lineage>
</organism>